<accession>A0A7W9HJ28</accession>
<gene>
    <name evidence="2" type="ORF">F4560_002621</name>
</gene>
<dbReference type="InterPro" id="IPR006764">
    <property type="entry name" value="SAM_dep_MeTrfase_SAV2177_type"/>
</dbReference>
<evidence type="ECO:0000313" key="2">
    <source>
        <dbReference type="EMBL" id="MBB5802853.1"/>
    </source>
</evidence>
<dbReference type="PIRSF" id="PIRSF017393">
    <property type="entry name" value="MTase_SAV2177"/>
    <property type="match status" value="1"/>
</dbReference>
<organism evidence="2 3">
    <name type="scientific">Saccharothrix ecbatanensis</name>
    <dbReference type="NCBI Taxonomy" id="1105145"/>
    <lineage>
        <taxon>Bacteria</taxon>
        <taxon>Bacillati</taxon>
        <taxon>Actinomycetota</taxon>
        <taxon>Actinomycetes</taxon>
        <taxon>Pseudonocardiales</taxon>
        <taxon>Pseudonocardiaceae</taxon>
        <taxon>Saccharothrix</taxon>
    </lineage>
</organism>
<dbReference type="EMBL" id="JACHMO010000001">
    <property type="protein sequence ID" value="MBB5802853.1"/>
    <property type="molecule type" value="Genomic_DNA"/>
</dbReference>
<dbReference type="Pfam" id="PF04672">
    <property type="entry name" value="Methyltransf_19"/>
    <property type="match status" value="1"/>
</dbReference>
<keyword evidence="2" id="KW-0808">Transferase</keyword>
<dbReference type="GO" id="GO:0032259">
    <property type="term" value="P:methylation"/>
    <property type="evidence" value="ECO:0007669"/>
    <property type="project" value="UniProtKB-KW"/>
</dbReference>
<dbReference type="InterPro" id="IPR029063">
    <property type="entry name" value="SAM-dependent_MTases_sf"/>
</dbReference>
<protein>
    <submittedName>
        <fullName evidence="2">SAM-dependent methyltransferase</fullName>
    </submittedName>
</protein>
<dbReference type="Proteomes" id="UP000552097">
    <property type="component" value="Unassembled WGS sequence"/>
</dbReference>
<feature type="region of interest" description="Disordered" evidence="1">
    <location>
        <begin position="246"/>
        <end position="269"/>
    </location>
</feature>
<dbReference type="Gene3D" id="3.40.50.150">
    <property type="entry name" value="Vaccinia Virus protein VP39"/>
    <property type="match status" value="1"/>
</dbReference>
<reference evidence="2 3" key="1">
    <citation type="submission" date="2020-08" db="EMBL/GenBank/DDBJ databases">
        <title>Sequencing the genomes of 1000 actinobacteria strains.</title>
        <authorList>
            <person name="Klenk H.-P."/>
        </authorList>
    </citation>
    <scope>NUCLEOTIDE SEQUENCE [LARGE SCALE GENOMIC DNA]</scope>
    <source>
        <strain evidence="2 3">DSM 45486</strain>
    </source>
</reference>
<dbReference type="AlphaFoldDB" id="A0A7W9HJ28"/>
<sequence length="269" mass="29742">MENNEAGGPDEIDLSRPSAARVYDYYLGGAHNFAVDREMAQQAIRMWPELPVIMQANRAFLRRAVRYCVAAGVRQFLDLGSGIPTAGNVHEVARVVEPDTRVVYVDRDPVAVTYSRSILGDDRRTTVVKADLREPDALLARPEVTSLLDFDQPIAVMMVAVLHFVPDSDDPASIIAGYRKALAPGSFLVVSHATDEGQPEKAEGHRELYQRTSTPMSMRGRKQVTALFEGFDVVDPGVVYLPLWRPESPDDVDEHPERFTGLAGVGRKP</sequence>
<keyword evidence="3" id="KW-1185">Reference proteome</keyword>
<dbReference type="GO" id="GO:0008168">
    <property type="term" value="F:methyltransferase activity"/>
    <property type="evidence" value="ECO:0007669"/>
    <property type="project" value="UniProtKB-KW"/>
</dbReference>
<comment type="caution">
    <text evidence="2">The sequence shown here is derived from an EMBL/GenBank/DDBJ whole genome shotgun (WGS) entry which is preliminary data.</text>
</comment>
<dbReference type="CDD" id="cd02440">
    <property type="entry name" value="AdoMet_MTases"/>
    <property type="match status" value="1"/>
</dbReference>
<name>A0A7W9HJ28_9PSEU</name>
<evidence type="ECO:0000256" key="1">
    <source>
        <dbReference type="SAM" id="MobiDB-lite"/>
    </source>
</evidence>
<dbReference type="RefSeq" id="WP_184919819.1">
    <property type="nucleotide sequence ID" value="NZ_JACHMO010000001.1"/>
</dbReference>
<dbReference type="SUPFAM" id="SSF53335">
    <property type="entry name" value="S-adenosyl-L-methionine-dependent methyltransferases"/>
    <property type="match status" value="1"/>
</dbReference>
<evidence type="ECO:0000313" key="3">
    <source>
        <dbReference type="Proteomes" id="UP000552097"/>
    </source>
</evidence>
<proteinExistence type="predicted"/>
<keyword evidence="2" id="KW-0489">Methyltransferase</keyword>